<protein>
    <submittedName>
        <fullName evidence="2">Uncharacterized protein</fullName>
    </submittedName>
</protein>
<gene>
    <name evidence="2" type="ORF">SAMN03080610_02822</name>
</gene>
<keyword evidence="3" id="KW-1185">Reference proteome</keyword>
<organism evidence="2 3">
    <name type="scientific">Afifella marina DSM 2698</name>
    <dbReference type="NCBI Taxonomy" id="1120955"/>
    <lineage>
        <taxon>Bacteria</taxon>
        <taxon>Pseudomonadati</taxon>
        <taxon>Pseudomonadota</taxon>
        <taxon>Alphaproteobacteria</taxon>
        <taxon>Hyphomicrobiales</taxon>
        <taxon>Afifellaceae</taxon>
        <taxon>Afifella</taxon>
    </lineage>
</organism>
<sequence length="68" mass="7227">MTSKSSGCAVCVLFGAIIPWSGLFVGGLLGLLPNTPAAWDRLSAYMIAVSLFLMAGSFVLRRVPRIIL</sequence>
<keyword evidence="1" id="KW-1133">Transmembrane helix</keyword>
<keyword evidence="1" id="KW-0812">Transmembrane</keyword>
<evidence type="ECO:0000313" key="2">
    <source>
        <dbReference type="EMBL" id="SCZ41865.1"/>
    </source>
</evidence>
<evidence type="ECO:0000256" key="1">
    <source>
        <dbReference type="SAM" id="Phobius"/>
    </source>
</evidence>
<proteinExistence type="predicted"/>
<name>A0A1G5NWZ4_AFIMA</name>
<evidence type="ECO:0000313" key="3">
    <source>
        <dbReference type="Proteomes" id="UP000199347"/>
    </source>
</evidence>
<reference evidence="2 3" key="1">
    <citation type="submission" date="2016-10" db="EMBL/GenBank/DDBJ databases">
        <authorList>
            <person name="de Groot N.N."/>
        </authorList>
    </citation>
    <scope>NUCLEOTIDE SEQUENCE [LARGE SCALE GENOMIC DNA]</scope>
    <source>
        <strain evidence="2 3">DSM 2698</strain>
    </source>
</reference>
<dbReference type="Proteomes" id="UP000199347">
    <property type="component" value="Unassembled WGS sequence"/>
</dbReference>
<dbReference type="STRING" id="1120955.SAMN03080610_02822"/>
<accession>A0A1G5NWZ4</accession>
<dbReference type="EMBL" id="FMVW01000007">
    <property type="protein sequence ID" value="SCZ41865.1"/>
    <property type="molecule type" value="Genomic_DNA"/>
</dbReference>
<feature type="transmembrane region" description="Helical" evidence="1">
    <location>
        <begin position="42"/>
        <end position="60"/>
    </location>
</feature>
<feature type="transmembrane region" description="Helical" evidence="1">
    <location>
        <begin position="7"/>
        <end position="30"/>
    </location>
</feature>
<dbReference type="AlphaFoldDB" id="A0A1G5NWZ4"/>
<keyword evidence="1" id="KW-0472">Membrane</keyword>